<evidence type="ECO:0000313" key="3">
    <source>
        <dbReference type="EMBL" id="ASM73870.1"/>
    </source>
</evidence>
<dbReference type="GO" id="GO:0016757">
    <property type="term" value="F:glycosyltransferase activity"/>
    <property type="evidence" value="ECO:0007669"/>
    <property type="project" value="InterPro"/>
</dbReference>
<reference evidence="3 4" key="1">
    <citation type="submission" date="2017-07" db="EMBL/GenBank/DDBJ databases">
        <title>Genome Sequence of Sulfitobacter pseudonitzschiae Strain SMR1 Isolated from a culture of the Diatom Skeletonema marinoi.</title>
        <authorList>
            <person name="Topel M."/>
            <person name="Pinder M.I.M."/>
            <person name="Johansson O.N."/>
            <person name="Kourtchenko O."/>
            <person name="Godhe A."/>
            <person name="Clarke A.K."/>
        </authorList>
    </citation>
    <scope>NUCLEOTIDE SEQUENCE [LARGE SCALE GENOMIC DNA]</scope>
    <source>
        <strain evidence="3 4">SMR1</strain>
    </source>
</reference>
<keyword evidence="4" id="KW-1185">Reference proteome</keyword>
<gene>
    <name evidence="3" type="ORF">SULPSESMR1_03093</name>
</gene>
<dbReference type="Pfam" id="PF00534">
    <property type="entry name" value="Glycos_transf_1"/>
    <property type="match status" value="1"/>
</dbReference>
<dbReference type="EMBL" id="CP022415">
    <property type="protein sequence ID" value="ASM73870.1"/>
    <property type="molecule type" value="Genomic_DNA"/>
</dbReference>
<dbReference type="SUPFAM" id="SSF53756">
    <property type="entry name" value="UDP-Glycosyltransferase/glycogen phosphorylase"/>
    <property type="match status" value="1"/>
</dbReference>
<dbReference type="PANTHER" id="PTHR46401">
    <property type="entry name" value="GLYCOSYLTRANSFERASE WBBK-RELATED"/>
    <property type="match status" value="1"/>
</dbReference>
<dbReference type="STRING" id="1402135.SAMN05444149_10493"/>
<keyword evidence="1 3" id="KW-0808">Transferase</keyword>
<feature type="domain" description="Glycosyl transferase family 1" evidence="2">
    <location>
        <begin position="247"/>
        <end position="361"/>
    </location>
</feature>
<dbReference type="AlphaFoldDB" id="A0A221K4R2"/>
<organism evidence="3 4">
    <name type="scientific">Pseudosulfitobacter pseudonitzschiae</name>
    <dbReference type="NCBI Taxonomy" id="1402135"/>
    <lineage>
        <taxon>Bacteria</taxon>
        <taxon>Pseudomonadati</taxon>
        <taxon>Pseudomonadota</taxon>
        <taxon>Alphaproteobacteria</taxon>
        <taxon>Rhodobacterales</taxon>
        <taxon>Roseobacteraceae</taxon>
        <taxon>Pseudosulfitobacter</taxon>
    </lineage>
</organism>
<evidence type="ECO:0000313" key="4">
    <source>
        <dbReference type="Proteomes" id="UP000199754"/>
    </source>
</evidence>
<sequence length="410" mass="44243">MHGDGTKLGTLTNNPPARLLDLTRLVRRAGRVLTGVDRVEMAYLRRLVGDDVPAFALVRTPLGYLLLDRGGMLALAQRLDGAVAWSAPGLLSRLTQGLTDVQRVALADARRLSVARTLPRGLAAMLRRHLPQGTNYLNTGHSNLTDRVLRAAAGMGGRTAVFVHDVIPLDFPQYQRVETIEPFRAKMRRMQACADVIICNSADTLERAARVMAQWGAVPEGIVAHLGTDLTTPQPDLVPADLLPPAPYFISVGTIEPRKNHALLLDLWDAMGADAPTLLICGARGWNNEAVFARLDARTDGKVIERAGLSDGAVAALMAGSCGLLFPSFAEGYGLPPVEAAALGVPVLANDLAVIREILGNIPVYAPVDDRYLWENTIKIMAGAGPQVRKKLAFQAPDWSDHFNTVLRSL</sequence>
<accession>A0A221K4R2</accession>
<dbReference type="KEGG" id="spse:SULPSESMR1_03093"/>
<evidence type="ECO:0000259" key="2">
    <source>
        <dbReference type="Pfam" id="PF00534"/>
    </source>
</evidence>
<proteinExistence type="predicted"/>
<name>A0A221K4R2_9RHOB</name>
<protein>
    <submittedName>
        <fullName evidence="3">Glycosyl transferases group 1</fullName>
    </submittedName>
</protein>
<dbReference type="Proteomes" id="UP000199754">
    <property type="component" value="Chromosome"/>
</dbReference>
<dbReference type="RefSeq" id="WP_089421640.1">
    <property type="nucleotide sequence ID" value="NZ_JBMGNR010000004.1"/>
</dbReference>
<evidence type="ECO:0000256" key="1">
    <source>
        <dbReference type="ARBA" id="ARBA00022679"/>
    </source>
</evidence>
<dbReference type="Gene3D" id="3.40.50.2000">
    <property type="entry name" value="Glycogen Phosphorylase B"/>
    <property type="match status" value="1"/>
</dbReference>
<dbReference type="PANTHER" id="PTHR46401:SF2">
    <property type="entry name" value="GLYCOSYLTRANSFERASE WBBK-RELATED"/>
    <property type="match status" value="1"/>
</dbReference>
<dbReference type="InterPro" id="IPR001296">
    <property type="entry name" value="Glyco_trans_1"/>
</dbReference>